<keyword evidence="2" id="KW-1185">Reference proteome</keyword>
<gene>
    <name evidence="1" type="ORF">SAMN05444165_2438</name>
</gene>
<evidence type="ECO:0000313" key="2">
    <source>
        <dbReference type="Proteomes" id="UP000185151"/>
    </source>
</evidence>
<proteinExistence type="predicted"/>
<dbReference type="OrthoDB" id="359260at2"/>
<sequence length="168" mass="18963">MPECCNCGKMFFIGGQSIDGYRYCGARCSQRHSVIVAAERLPAAAVHQFVERWRHGPCPICKRQDGPIDVHAAHRVVSLLIVTQWATQRHVSCRRCGRNKQLLAILQSAVWGWWGIPWGLVITPIQIVRNVVGVARRETATATMHFEQVVRRELAAQQLQSARRDVQA</sequence>
<name>A0A1N6ISF4_9BURK</name>
<dbReference type="EMBL" id="FSRU01000001">
    <property type="protein sequence ID" value="SIO34915.1"/>
    <property type="molecule type" value="Genomic_DNA"/>
</dbReference>
<reference evidence="1 2" key="1">
    <citation type="submission" date="2016-11" db="EMBL/GenBank/DDBJ databases">
        <authorList>
            <person name="Jaros S."/>
            <person name="Januszkiewicz K."/>
            <person name="Wedrychowicz H."/>
        </authorList>
    </citation>
    <scope>NUCLEOTIDE SEQUENCE [LARGE SCALE GENOMIC DNA]</scope>
    <source>
        <strain evidence="1 2">GAS95</strain>
    </source>
</reference>
<evidence type="ECO:0000313" key="1">
    <source>
        <dbReference type="EMBL" id="SIO34915.1"/>
    </source>
</evidence>
<dbReference type="AlphaFoldDB" id="A0A1N6ISF4"/>
<organism evidence="1 2">
    <name type="scientific">Paraburkholderia phenazinium</name>
    <dbReference type="NCBI Taxonomy" id="60549"/>
    <lineage>
        <taxon>Bacteria</taxon>
        <taxon>Pseudomonadati</taxon>
        <taxon>Pseudomonadota</taxon>
        <taxon>Betaproteobacteria</taxon>
        <taxon>Burkholderiales</taxon>
        <taxon>Burkholderiaceae</taxon>
        <taxon>Paraburkholderia</taxon>
    </lineage>
</organism>
<dbReference type="Proteomes" id="UP000185151">
    <property type="component" value="Unassembled WGS sequence"/>
</dbReference>
<accession>A0A1N6ISF4</accession>
<protein>
    <submittedName>
        <fullName evidence="1">Uncharacterized protein</fullName>
    </submittedName>
</protein>